<dbReference type="Proteomes" id="UP000829999">
    <property type="component" value="Chromosome 2"/>
</dbReference>
<dbReference type="Pfam" id="PF15995">
    <property type="entry name" value="DUF4771"/>
    <property type="match status" value="1"/>
</dbReference>
<evidence type="ECO:0000313" key="5">
    <source>
        <dbReference type="RefSeq" id="XP_050559009.1"/>
    </source>
</evidence>
<evidence type="ECO:0000256" key="1">
    <source>
        <dbReference type="SAM" id="MobiDB-lite"/>
    </source>
</evidence>
<dbReference type="RefSeq" id="XP_050559009.1">
    <property type="nucleotide sequence ID" value="XM_050703052.1"/>
</dbReference>
<feature type="domain" description="DUF4770" evidence="2">
    <location>
        <begin position="114"/>
        <end position="255"/>
    </location>
</feature>
<dbReference type="Pfam" id="PF15994">
    <property type="entry name" value="DUF4770"/>
    <property type="match status" value="1"/>
</dbReference>
<evidence type="ECO:0000259" key="2">
    <source>
        <dbReference type="Pfam" id="PF15994"/>
    </source>
</evidence>
<evidence type="ECO:0000259" key="3">
    <source>
        <dbReference type="Pfam" id="PF15995"/>
    </source>
</evidence>
<accession>A0A9R0F1C0</accession>
<reference evidence="5" key="1">
    <citation type="submission" date="2025-08" db="UniProtKB">
        <authorList>
            <consortium name="RefSeq"/>
        </authorList>
    </citation>
    <scope>IDENTIFICATION</scope>
    <source>
        <tissue evidence="5">Whole larval tissue</tissue>
    </source>
</reference>
<dbReference type="PANTHER" id="PTHR41967:SF6">
    <property type="entry name" value="FI19406P1-RELATED"/>
    <property type="match status" value="1"/>
</dbReference>
<gene>
    <name evidence="5" type="primary">LOC118268717</name>
</gene>
<proteinExistence type="predicted"/>
<dbReference type="InterPro" id="IPR031936">
    <property type="entry name" value="DUF4771"/>
</dbReference>
<feature type="region of interest" description="Disordered" evidence="1">
    <location>
        <begin position="191"/>
        <end position="213"/>
    </location>
</feature>
<keyword evidence="4" id="KW-1185">Reference proteome</keyword>
<sequence length="651" mass="76731">MGKFVMPTFDNIIKQEPNVETSEPVWVYLEREMLKNSANKPYNEKVGQWLRFLKDLKAYFRSEGIRKERRLQNEVGPRWYVELSSPQRQVLAEMKNLIHQDLLEDVTRRMRKALSDLGITCKIPKNTLMRAMEESVEDPGVFFWSLYQDIYKKPPSDLLPKYDMNAKIMVSCLVFIDMEECIETLDKVTQQKKTVPKERKKPKKKTPKPDGRYGEYLQKFEAPFYTTLKKKKDEKKLPTPLTYKFKLRSPESLEKLCKNKSFLEKRKERNRKEKEVDRPCNYKFWEPPSTLRNTDPKMAAYVLKLRMLKLRPKQKFKTPYSNVQYHVGGVTFTGGKPHYLLCNVAILPTGYIAINDGIAMCNGEAVTCIEGFWKYPRDGYDKCTSTCDCLAKWEPAVVDYLHESRCKCGHLYDFYNTGARPKEKYFHQATRHGSYWFDKAKIYQLDPMEDFIKDTFEEAMRSRDLTPVQSMPTLNAAGLKESELLSAFLADVAETTPLLIPHLPEANLLNNLQQWARKRVKGKLTPKKHQRMLLQSQRRWLELKHIDFRARAKQIPFTLKQLKSMKWSHRKLVQKLHDYQMSDFITRNRIKQLEQTRLWWSTCKYDHYPSKAFLDIFFTYMPGRTKDVHLINPYSTVLTPKYGAKTCPLSI</sequence>
<dbReference type="InterPro" id="IPR031935">
    <property type="entry name" value="DUF4770"/>
</dbReference>
<organism evidence="4 5">
    <name type="scientific">Spodoptera frugiperda</name>
    <name type="common">Fall armyworm</name>
    <dbReference type="NCBI Taxonomy" id="7108"/>
    <lineage>
        <taxon>Eukaryota</taxon>
        <taxon>Metazoa</taxon>
        <taxon>Ecdysozoa</taxon>
        <taxon>Arthropoda</taxon>
        <taxon>Hexapoda</taxon>
        <taxon>Insecta</taxon>
        <taxon>Pterygota</taxon>
        <taxon>Neoptera</taxon>
        <taxon>Endopterygota</taxon>
        <taxon>Lepidoptera</taxon>
        <taxon>Glossata</taxon>
        <taxon>Ditrysia</taxon>
        <taxon>Noctuoidea</taxon>
        <taxon>Noctuidae</taxon>
        <taxon>Amphipyrinae</taxon>
        <taxon>Spodoptera</taxon>
    </lineage>
</organism>
<dbReference type="AlphaFoldDB" id="A0A9R0F1C0"/>
<name>A0A9R0F1C0_SPOFR</name>
<protein>
    <submittedName>
        <fullName evidence="5">Uncharacterized protein LOC118268717</fullName>
    </submittedName>
</protein>
<dbReference type="OrthoDB" id="289250at2759"/>
<feature type="domain" description="DUF4771" evidence="3">
    <location>
        <begin position="483"/>
        <end position="628"/>
    </location>
</feature>
<dbReference type="PANTHER" id="PTHR41967">
    <property type="entry name" value="FI19406P1-RELATED"/>
    <property type="match status" value="1"/>
</dbReference>
<dbReference type="GeneID" id="118268717"/>
<evidence type="ECO:0000313" key="4">
    <source>
        <dbReference type="Proteomes" id="UP000829999"/>
    </source>
</evidence>